<dbReference type="InterPro" id="IPR000823">
    <property type="entry name" value="Peroxidase_pln"/>
</dbReference>
<feature type="signal peptide" evidence="17">
    <location>
        <begin position="1"/>
        <end position="27"/>
    </location>
</feature>
<evidence type="ECO:0000256" key="3">
    <source>
        <dbReference type="ARBA" id="ARBA00012313"/>
    </source>
</evidence>
<dbReference type="PRINTS" id="PR00461">
    <property type="entry name" value="PLPEROXIDASE"/>
</dbReference>
<evidence type="ECO:0000256" key="5">
    <source>
        <dbReference type="ARBA" id="ARBA00022617"/>
    </source>
</evidence>
<comment type="function">
    <text evidence="17">Removal of H(2)O(2), oxidation of toxic reductants, biosynthesis and degradation of lignin, suberization, auxin catabolism, response to environmental stresses such as wounding, pathogen attack and oxidative stress.</text>
</comment>
<evidence type="ECO:0000256" key="12">
    <source>
        <dbReference type="ARBA" id="ARBA00023324"/>
    </source>
</evidence>
<organism evidence="19 20">
    <name type="scientific">Acorus calamus</name>
    <name type="common">Sweet flag</name>
    <dbReference type="NCBI Taxonomy" id="4465"/>
    <lineage>
        <taxon>Eukaryota</taxon>
        <taxon>Viridiplantae</taxon>
        <taxon>Streptophyta</taxon>
        <taxon>Embryophyta</taxon>
        <taxon>Tracheophyta</taxon>
        <taxon>Spermatophyta</taxon>
        <taxon>Magnoliopsida</taxon>
        <taxon>Liliopsida</taxon>
        <taxon>Acoraceae</taxon>
        <taxon>Acorus</taxon>
    </lineage>
</organism>
<dbReference type="EMBL" id="JAUJYO010000004">
    <property type="protein sequence ID" value="KAK1319170.1"/>
    <property type="molecule type" value="Genomic_DNA"/>
</dbReference>
<reference evidence="19" key="1">
    <citation type="journal article" date="2023" name="Nat. Commun.">
        <title>Diploid and tetraploid genomes of Acorus and the evolution of monocots.</title>
        <authorList>
            <person name="Ma L."/>
            <person name="Liu K.W."/>
            <person name="Li Z."/>
            <person name="Hsiao Y.Y."/>
            <person name="Qi Y."/>
            <person name="Fu T."/>
            <person name="Tang G.D."/>
            <person name="Zhang D."/>
            <person name="Sun W.H."/>
            <person name="Liu D.K."/>
            <person name="Li Y."/>
            <person name="Chen G.Z."/>
            <person name="Liu X.D."/>
            <person name="Liao X.Y."/>
            <person name="Jiang Y.T."/>
            <person name="Yu X."/>
            <person name="Hao Y."/>
            <person name="Huang J."/>
            <person name="Zhao X.W."/>
            <person name="Ke S."/>
            <person name="Chen Y.Y."/>
            <person name="Wu W.L."/>
            <person name="Hsu J.L."/>
            <person name="Lin Y.F."/>
            <person name="Huang M.D."/>
            <person name="Li C.Y."/>
            <person name="Huang L."/>
            <person name="Wang Z.W."/>
            <person name="Zhao X."/>
            <person name="Zhong W.Y."/>
            <person name="Peng D.H."/>
            <person name="Ahmad S."/>
            <person name="Lan S."/>
            <person name="Zhang J.S."/>
            <person name="Tsai W.C."/>
            <person name="Van de Peer Y."/>
            <person name="Liu Z.J."/>
        </authorList>
    </citation>
    <scope>NUCLEOTIDE SEQUENCE</scope>
    <source>
        <strain evidence="19">CP</strain>
    </source>
</reference>
<feature type="binding site" evidence="14">
    <location>
        <position position="93"/>
    </location>
    <ligand>
        <name>Ca(2+)</name>
        <dbReference type="ChEBI" id="CHEBI:29108"/>
        <label>1</label>
    </ligand>
</feature>
<evidence type="ECO:0000256" key="6">
    <source>
        <dbReference type="ARBA" id="ARBA00022723"/>
    </source>
</evidence>
<feature type="domain" description="Plant heme peroxidase family profile" evidence="18">
    <location>
        <begin position="46"/>
        <end position="345"/>
    </location>
</feature>
<dbReference type="InterPro" id="IPR002016">
    <property type="entry name" value="Haem_peroxidase"/>
</dbReference>
<comment type="cofactor">
    <cofactor evidence="14 17">
        <name>Ca(2+)</name>
        <dbReference type="ChEBI" id="CHEBI:29108"/>
    </cofactor>
    <text evidence="14 17">Binds 2 calcium ions per subunit.</text>
</comment>
<comment type="caution">
    <text evidence="19">The sequence shown here is derived from an EMBL/GenBank/DDBJ whole genome shotgun (WGS) entry which is preliminary data.</text>
</comment>
<evidence type="ECO:0000256" key="15">
    <source>
        <dbReference type="PIRSR" id="PIRSR600823-4"/>
    </source>
</evidence>
<gene>
    <name evidence="19" type="primary">PER26</name>
    <name evidence="19" type="ORF">QJS10_CPB04g01938</name>
</gene>
<accession>A0AAV9F2R3</accession>
<evidence type="ECO:0000256" key="11">
    <source>
        <dbReference type="ARBA" id="ARBA00023157"/>
    </source>
</evidence>
<protein>
    <recommendedName>
        <fullName evidence="3 17">Peroxidase</fullName>
        <ecNumber evidence="3 17">1.11.1.7</ecNumber>
    </recommendedName>
</protein>
<feature type="binding site" evidence="14">
    <location>
        <position position="88"/>
    </location>
    <ligand>
        <name>Ca(2+)</name>
        <dbReference type="ChEBI" id="CHEBI:29108"/>
        <label>1</label>
    </ligand>
</feature>
<dbReference type="Proteomes" id="UP001180020">
    <property type="component" value="Unassembled WGS sequence"/>
</dbReference>
<evidence type="ECO:0000256" key="1">
    <source>
        <dbReference type="ARBA" id="ARBA00000189"/>
    </source>
</evidence>
<evidence type="ECO:0000256" key="17">
    <source>
        <dbReference type="RuleBase" id="RU362060"/>
    </source>
</evidence>
<evidence type="ECO:0000256" key="10">
    <source>
        <dbReference type="ARBA" id="ARBA00023004"/>
    </source>
</evidence>
<evidence type="ECO:0000259" key="18">
    <source>
        <dbReference type="PROSITE" id="PS50873"/>
    </source>
</evidence>
<keyword evidence="9 17" id="KW-0560">Oxidoreductase</keyword>
<keyword evidence="7 17" id="KW-0732">Signal</keyword>
<sequence>MCQNNYRIMKETTAASFLLLFFVLLHSHNPDVLVHGGVTVAPPRGPLVIHYYNHTCRYAEEFVKHQVTLAWKADPSISAALLRLLYTDCFVSGCDASILLDGEKSEKKAPQNTGLRGFDVIDRIKRVLEVRCPGVISCADILNLATRDAVALAGAPKYPVFTGRRDGMHYTARLVDLPPASITWDGALAYFKSRGLNVLDLGTLLGAHSLGVTHCVHIRDRLYNFNGTRRPDPTMSNSTLKQLRKQCPQKIKLGRPDPTVFLNPHSGKNYTFENYYYSQVLRGHAVLGIDQKLTSTTDGVRISQEFADGFEDLRRTFALSMSRMGNIGVLTGNQGEIRKNCRSTNA</sequence>
<feature type="disulfide bond" evidence="16">
    <location>
        <begin position="89"/>
        <end position="94"/>
    </location>
</feature>
<proteinExistence type="inferred from homology"/>
<keyword evidence="8 14" id="KW-0106">Calcium</keyword>
<feature type="disulfide bond" evidence="16">
    <location>
        <begin position="138"/>
        <end position="341"/>
    </location>
</feature>
<comment type="similarity">
    <text evidence="2">Belongs to the peroxidase family. Ascorbate peroxidase subfamily.</text>
</comment>
<keyword evidence="6 14" id="KW-0479">Metal-binding</keyword>
<feature type="binding site" description="axial binding residue" evidence="14">
    <location>
        <position position="208"/>
    </location>
    <ligand>
        <name>heme b</name>
        <dbReference type="ChEBI" id="CHEBI:60344"/>
    </ligand>
    <ligandPart>
        <name>Fe</name>
        <dbReference type="ChEBI" id="CHEBI:18248"/>
    </ligandPart>
</feature>
<dbReference type="Pfam" id="PF00141">
    <property type="entry name" value="peroxidase"/>
    <property type="match status" value="1"/>
</dbReference>
<comment type="catalytic activity">
    <reaction evidence="1 17">
        <text>2 a phenolic donor + H2O2 = 2 a phenolic radical donor + 2 H2O</text>
        <dbReference type="Rhea" id="RHEA:56136"/>
        <dbReference type="ChEBI" id="CHEBI:15377"/>
        <dbReference type="ChEBI" id="CHEBI:16240"/>
        <dbReference type="ChEBI" id="CHEBI:139520"/>
        <dbReference type="ChEBI" id="CHEBI:139521"/>
        <dbReference type="EC" id="1.11.1.7"/>
    </reaction>
</comment>
<evidence type="ECO:0000256" key="16">
    <source>
        <dbReference type="PIRSR" id="PIRSR600823-5"/>
    </source>
</evidence>
<keyword evidence="5 17" id="KW-0349">Heme</keyword>
<dbReference type="GO" id="GO:0006979">
    <property type="term" value="P:response to oxidative stress"/>
    <property type="evidence" value="ECO:0007669"/>
    <property type="project" value="UniProtKB-UniRule"/>
</dbReference>
<evidence type="ECO:0000256" key="8">
    <source>
        <dbReference type="ARBA" id="ARBA00022837"/>
    </source>
</evidence>
<dbReference type="PRINTS" id="PR00458">
    <property type="entry name" value="PEROXIDASE"/>
</dbReference>
<feature type="binding site" evidence="14">
    <location>
        <position position="106"/>
    </location>
    <ligand>
        <name>Ca(2+)</name>
        <dbReference type="ChEBI" id="CHEBI:29108"/>
        <label>1</label>
    </ligand>
</feature>
<dbReference type="PANTHER" id="PTHR31235">
    <property type="entry name" value="PEROXIDASE 25-RELATED"/>
    <property type="match status" value="1"/>
</dbReference>
<feature type="binding site" evidence="14">
    <location>
        <position position="95"/>
    </location>
    <ligand>
        <name>Ca(2+)</name>
        <dbReference type="ChEBI" id="CHEBI:29108"/>
        <label>1</label>
    </ligand>
</feature>
<feature type="disulfide bond" evidence="16">
    <location>
        <begin position="215"/>
        <end position="247"/>
    </location>
</feature>
<dbReference type="GO" id="GO:0005576">
    <property type="term" value="C:extracellular region"/>
    <property type="evidence" value="ECO:0007669"/>
    <property type="project" value="UniProtKB-SubCell"/>
</dbReference>
<keyword evidence="4 17" id="KW-0575">Peroxidase</keyword>
<comment type="similarity">
    <text evidence="17">Belongs to the peroxidase family. Classical plant (class III) peroxidase subfamily.</text>
</comment>
<keyword evidence="17" id="KW-0964">Secreted</keyword>
<dbReference type="CDD" id="cd00693">
    <property type="entry name" value="secretory_peroxidase"/>
    <property type="match status" value="1"/>
</dbReference>
<dbReference type="Gene3D" id="1.10.420.10">
    <property type="entry name" value="Peroxidase, domain 2"/>
    <property type="match status" value="1"/>
</dbReference>
<dbReference type="PROSITE" id="PS50873">
    <property type="entry name" value="PEROXIDASE_4"/>
    <property type="match status" value="1"/>
</dbReference>
<comment type="subcellular location">
    <subcellularLocation>
        <location evidence="17">Secreted</location>
    </subcellularLocation>
</comment>
<keyword evidence="11 16" id="KW-1015">Disulfide bond</keyword>
<feature type="disulfide bond" evidence="16">
    <location>
        <begin position="56"/>
        <end position="132"/>
    </location>
</feature>
<dbReference type="PROSITE" id="PS00435">
    <property type="entry name" value="PEROXIDASE_1"/>
    <property type="match status" value="1"/>
</dbReference>
<name>A0AAV9F2R3_ACOCL</name>
<dbReference type="GO" id="GO:0046872">
    <property type="term" value="F:metal ion binding"/>
    <property type="evidence" value="ECO:0007669"/>
    <property type="project" value="UniProtKB-UniRule"/>
</dbReference>
<keyword evidence="12 17" id="KW-0376">Hydrogen peroxide</keyword>
<evidence type="ECO:0000256" key="13">
    <source>
        <dbReference type="PIRSR" id="PIRSR600823-2"/>
    </source>
</evidence>
<evidence type="ECO:0000256" key="14">
    <source>
        <dbReference type="PIRSR" id="PIRSR600823-3"/>
    </source>
</evidence>
<feature type="binding site" evidence="14">
    <location>
        <position position="91"/>
    </location>
    <ligand>
        <name>Ca(2+)</name>
        <dbReference type="ChEBI" id="CHEBI:29108"/>
        <label>1</label>
    </ligand>
</feature>
<evidence type="ECO:0000256" key="2">
    <source>
        <dbReference type="ARBA" id="ARBA00006873"/>
    </source>
</evidence>
<reference evidence="19" key="2">
    <citation type="submission" date="2023-06" db="EMBL/GenBank/DDBJ databases">
        <authorList>
            <person name="Ma L."/>
            <person name="Liu K.-W."/>
            <person name="Li Z."/>
            <person name="Hsiao Y.-Y."/>
            <person name="Qi Y."/>
            <person name="Fu T."/>
            <person name="Tang G."/>
            <person name="Zhang D."/>
            <person name="Sun W.-H."/>
            <person name="Liu D.-K."/>
            <person name="Li Y."/>
            <person name="Chen G.-Z."/>
            <person name="Liu X.-D."/>
            <person name="Liao X.-Y."/>
            <person name="Jiang Y.-T."/>
            <person name="Yu X."/>
            <person name="Hao Y."/>
            <person name="Huang J."/>
            <person name="Zhao X.-W."/>
            <person name="Ke S."/>
            <person name="Chen Y.-Y."/>
            <person name="Wu W.-L."/>
            <person name="Hsu J.-L."/>
            <person name="Lin Y.-F."/>
            <person name="Huang M.-D."/>
            <person name="Li C.-Y."/>
            <person name="Huang L."/>
            <person name="Wang Z.-W."/>
            <person name="Zhao X."/>
            <person name="Zhong W.-Y."/>
            <person name="Peng D.-H."/>
            <person name="Ahmad S."/>
            <person name="Lan S."/>
            <person name="Zhang J.-S."/>
            <person name="Tsai W.-C."/>
            <person name="Van De Peer Y."/>
            <person name="Liu Z.-J."/>
        </authorList>
    </citation>
    <scope>NUCLEOTIDE SEQUENCE</scope>
    <source>
        <strain evidence="19">CP</strain>
        <tissue evidence="19">Leaves</tissue>
    </source>
</reference>
<feature type="binding site" evidence="13">
    <location>
        <position position="178"/>
    </location>
    <ligand>
        <name>substrate</name>
    </ligand>
</feature>
<dbReference type="InterPro" id="IPR010255">
    <property type="entry name" value="Haem_peroxidase_sf"/>
</dbReference>
<dbReference type="Gene3D" id="1.10.520.10">
    <property type="match status" value="1"/>
</dbReference>
<keyword evidence="10 14" id="KW-0408">Iron</keyword>
<dbReference type="GO" id="GO:0020037">
    <property type="term" value="F:heme binding"/>
    <property type="evidence" value="ECO:0007669"/>
    <property type="project" value="UniProtKB-UniRule"/>
</dbReference>
<dbReference type="FunFam" id="1.10.420.10:FF:000007">
    <property type="entry name" value="Peroxidase"/>
    <property type="match status" value="1"/>
</dbReference>
<dbReference type="EC" id="1.11.1.7" evidence="3 17"/>
<evidence type="ECO:0000256" key="9">
    <source>
        <dbReference type="ARBA" id="ARBA00023002"/>
    </source>
</evidence>
<feature type="chain" id="PRO_5043088295" description="Peroxidase" evidence="17">
    <location>
        <begin position="28"/>
        <end position="346"/>
    </location>
</feature>
<dbReference type="GO" id="GO:0042744">
    <property type="term" value="P:hydrogen peroxide catabolic process"/>
    <property type="evidence" value="ECO:0007669"/>
    <property type="project" value="UniProtKB-KW"/>
</dbReference>
<evidence type="ECO:0000256" key="7">
    <source>
        <dbReference type="ARBA" id="ARBA00022729"/>
    </source>
</evidence>
<keyword evidence="20" id="KW-1185">Reference proteome</keyword>
<dbReference type="GO" id="GO:0140825">
    <property type="term" value="F:lactoperoxidase activity"/>
    <property type="evidence" value="ECO:0007669"/>
    <property type="project" value="UniProtKB-EC"/>
</dbReference>
<dbReference type="InterPro" id="IPR019793">
    <property type="entry name" value="Peroxidases_heam-ligand_BS"/>
</dbReference>
<evidence type="ECO:0000256" key="4">
    <source>
        <dbReference type="ARBA" id="ARBA00022559"/>
    </source>
</evidence>
<comment type="cofactor">
    <cofactor evidence="14 17">
        <name>heme b</name>
        <dbReference type="ChEBI" id="CHEBI:60344"/>
    </cofactor>
    <text evidence="14 17">Binds 1 heme b (iron(II)-protoporphyrin IX) group per subunit.</text>
</comment>
<dbReference type="InterPro" id="IPR033905">
    <property type="entry name" value="Secretory_peroxidase"/>
</dbReference>
<evidence type="ECO:0000313" key="20">
    <source>
        <dbReference type="Proteomes" id="UP001180020"/>
    </source>
</evidence>
<evidence type="ECO:0000313" key="19">
    <source>
        <dbReference type="EMBL" id="KAK1319170.1"/>
    </source>
</evidence>
<dbReference type="SUPFAM" id="SSF48113">
    <property type="entry name" value="Heme-dependent peroxidases"/>
    <property type="match status" value="1"/>
</dbReference>
<feature type="binding site" evidence="14">
    <location>
        <position position="97"/>
    </location>
    <ligand>
        <name>Ca(2+)</name>
        <dbReference type="ChEBI" id="CHEBI:29108"/>
        <label>1</label>
    </ligand>
</feature>
<feature type="site" description="Transition state stabilizer" evidence="15">
    <location>
        <position position="83"/>
    </location>
</feature>
<dbReference type="AlphaFoldDB" id="A0AAV9F2R3"/>